<comment type="subcellular location">
    <subcellularLocation>
        <location evidence="1">Secreted</location>
    </subcellularLocation>
</comment>
<evidence type="ECO:0000256" key="5">
    <source>
        <dbReference type="ARBA" id="ARBA00023180"/>
    </source>
</evidence>
<dbReference type="InterPro" id="IPR000716">
    <property type="entry name" value="Thyroglobulin_1"/>
</dbReference>
<dbReference type="InterPro" id="IPR051950">
    <property type="entry name" value="Dev_reg/Prot_inhib"/>
</dbReference>
<keyword evidence="9" id="KW-1185">Reference proteome</keyword>
<dbReference type="CDD" id="cd00191">
    <property type="entry name" value="TY"/>
    <property type="match status" value="1"/>
</dbReference>
<keyword evidence="4 6" id="KW-1015">Disulfide bond</keyword>
<dbReference type="PANTHER" id="PTHR12352">
    <property type="entry name" value="SECRETED MODULAR CALCIUM-BINDING PROTEIN"/>
    <property type="match status" value="1"/>
</dbReference>
<feature type="disulfide bond" evidence="6">
    <location>
        <begin position="68"/>
        <end position="75"/>
    </location>
</feature>
<protein>
    <recommendedName>
        <fullName evidence="7">Thyroglobulin type-1 domain-containing protein</fullName>
    </recommendedName>
</protein>
<evidence type="ECO:0000313" key="9">
    <source>
        <dbReference type="Proteomes" id="UP000261620"/>
    </source>
</evidence>
<evidence type="ECO:0000256" key="3">
    <source>
        <dbReference type="ARBA" id="ARBA00022737"/>
    </source>
</evidence>
<evidence type="ECO:0000256" key="1">
    <source>
        <dbReference type="ARBA" id="ARBA00004613"/>
    </source>
</evidence>
<dbReference type="FunFam" id="4.10.800.10:FF:000001">
    <property type="entry name" value="Testican-3 isoform 2"/>
    <property type="match status" value="1"/>
</dbReference>
<dbReference type="Ensembl" id="ENSMMOT00000005738.1">
    <property type="protein sequence ID" value="ENSMMOP00000005638.1"/>
    <property type="gene ID" value="ENSMMOG00000004440.1"/>
</dbReference>
<proteinExistence type="predicted"/>
<evidence type="ECO:0000256" key="4">
    <source>
        <dbReference type="ARBA" id="ARBA00023157"/>
    </source>
</evidence>
<name>A0A3Q3VVL6_MOLML</name>
<dbReference type="InterPro" id="IPR036857">
    <property type="entry name" value="Thyroglobulin_1_sf"/>
</dbReference>
<dbReference type="PROSITE" id="PS51162">
    <property type="entry name" value="THYROGLOBULIN_1_2"/>
    <property type="match status" value="1"/>
</dbReference>
<comment type="caution">
    <text evidence="6">Lacks conserved residue(s) required for the propagation of feature annotation.</text>
</comment>
<evidence type="ECO:0000256" key="2">
    <source>
        <dbReference type="ARBA" id="ARBA00022525"/>
    </source>
</evidence>
<dbReference type="Proteomes" id="UP000261620">
    <property type="component" value="Unplaced"/>
</dbReference>
<evidence type="ECO:0000256" key="6">
    <source>
        <dbReference type="PROSITE-ProRule" id="PRU00500"/>
    </source>
</evidence>
<dbReference type="STRING" id="94237.ENSMMOP00000005638"/>
<reference evidence="8" key="2">
    <citation type="submission" date="2025-09" db="UniProtKB">
        <authorList>
            <consortium name="Ensembl"/>
        </authorList>
    </citation>
    <scope>IDENTIFICATION</scope>
</reference>
<dbReference type="SMART" id="SM00211">
    <property type="entry name" value="TY"/>
    <property type="match status" value="1"/>
</dbReference>
<feature type="domain" description="Thyroglobulin type-1" evidence="7">
    <location>
        <begin position="29"/>
        <end position="99"/>
    </location>
</feature>
<dbReference type="AlphaFoldDB" id="A0A3Q3VVL6"/>
<organism evidence="8 9">
    <name type="scientific">Mola mola</name>
    <name type="common">Ocean sunfish</name>
    <name type="synonym">Tetraodon mola</name>
    <dbReference type="NCBI Taxonomy" id="94237"/>
    <lineage>
        <taxon>Eukaryota</taxon>
        <taxon>Metazoa</taxon>
        <taxon>Chordata</taxon>
        <taxon>Craniata</taxon>
        <taxon>Vertebrata</taxon>
        <taxon>Euteleostomi</taxon>
        <taxon>Actinopterygii</taxon>
        <taxon>Neopterygii</taxon>
        <taxon>Teleostei</taxon>
        <taxon>Neoteleostei</taxon>
        <taxon>Acanthomorphata</taxon>
        <taxon>Eupercaria</taxon>
        <taxon>Tetraodontiformes</taxon>
        <taxon>Molidae</taxon>
        <taxon>Mola</taxon>
    </lineage>
</organism>
<evidence type="ECO:0000313" key="8">
    <source>
        <dbReference type="Ensembl" id="ENSMMOP00000005638.1"/>
    </source>
</evidence>
<sequence>MRFARRNLCVHSELVLNCKCFPDEPERPKTHCEQHRERAQTLSPGGYPAIGAYVPQCDADGHYLPLQCHGSTGHCWCVDSRGHERAGTRTPPGAQPKDCDEPGEAVFLLKALGTIFMIFTIFKNDEKGECHLHRRKVR</sequence>
<keyword evidence="2" id="KW-0964">Secreted</keyword>
<dbReference type="PANTHER" id="PTHR12352:SF3">
    <property type="entry name" value="NIDOGEN-2"/>
    <property type="match status" value="1"/>
</dbReference>
<reference evidence="8" key="1">
    <citation type="submission" date="2025-08" db="UniProtKB">
        <authorList>
            <consortium name="Ensembl"/>
        </authorList>
    </citation>
    <scope>IDENTIFICATION</scope>
</reference>
<dbReference type="GO" id="GO:0005615">
    <property type="term" value="C:extracellular space"/>
    <property type="evidence" value="ECO:0007669"/>
    <property type="project" value="TreeGrafter"/>
</dbReference>
<accession>A0A3Q3VVL6</accession>
<dbReference type="PROSITE" id="PS00484">
    <property type="entry name" value="THYROGLOBULIN_1_1"/>
    <property type="match status" value="1"/>
</dbReference>
<evidence type="ECO:0000259" key="7">
    <source>
        <dbReference type="PROSITE" id="PS51162"/>
    </source>
</evidence>
<keyword evidence="5" id="KW-0325">Glycoprotein</keyword>
<dbReference type="Gene3D" id="4.10.800.10">
    <property type="entry name" value="Thyroglobulin type-1"/>
    <property type="match status" value="1"/>
</dbReference>
<dbReference type="Pfam" id="PF00086">
    <property type="entry name" value="Thyroglobulin_1"/>
    <property type="match status" value="1"/>
</dbReference>
<dbReference type="SUPFAM" id="SSF57610">
    <property type="entry name" value="Thyroglobulin type-1 domain"/>
    <property type="match status" value="1"/>
</dbReference>
<keyword evidence="3" id="KW-0677">Repeat</keyword>